<dbReference type="InterPro" id="IPR000086">
    <property type="entry name" value="NUDIX_hydrolase_dom"/>
</dbReference>
<sequence length="169" mass="19274">MSTPVVSKLTKASVTNFLYIGDYYLFIIRNSDSSVMPSQVNGIGGKLNKGEDYVSAAIRETQEETGYKVRQKDIRFCGIIKFENSGGDDWYTCFFKIQVPTKRIPIGKRINEGRLLWIHKNKVLKGKHAWADDLNYVFDDVIDGKKLFFLTVGVMDNNFKIVESCKSKI</sequence>
<dbReference type="AlphaFoldDB" id="A0A1F7WI20"/>
<dbReference type="PANTHER" id="PTHR43758">
    <property type="entry name" value="7,8-DIHYDRO-8-OXOGUANINE TRIPHOSPHATASE"/>
    <property type="match status" value="1"/>
</dbReference>
<evidence type="ECO:0000259" key="6">
    <source>
        <dbReference type="PROSITE" id="PS51462"/>
    </source>
</evidence>
<dbReference type="InterPro" id="IPR020084">
    <property type="entry name" value="NUDIX_hydrolase_CS"/>
</dbReference>
<comment type="cofactor">
    <cofactor evidence="1">
        <name>Mg(2+)</name>
        <dbReference type="ChEBI" id="CHEBI:18420"/>
    </cofactor>
</comment>
<feature type="domain" description="Nudix hydrolase" evidence="6">
    <location>
        <begin position="9"/>
        <end position="146"/>
    </location>
</feature>
<comment type="caution">
    <text evidence="7">The sequence shown here is derived from an EMBL/GenBank/DDBJ whole genome shotgun (WGS) entry which is preliminary data.</text>
</comment>
<evidence type="ECO:0000313" key="8">
    <source>
        <dbReference type="Proteomes" id="UP000176198"/>
    </source>
</evidence>
<evidence type="ECO:0000313" key="7">
    <source>
        <dbReference type="EMBL" id="OGM02451.1"/>
    </source>
</evidence>
<keyword evidence="5" id="KW-0460">Magnesium</keyword>
<dbReference type="Gene3D" id="3.90.79.10">
    <property type="entry name" value="Nucleoside Triphosphate Pyrophosphohydrolase"/>
    <property type="match status" value="1"/>
</dbReference>
<dbReference type="Pfam" id="PF00293">
    <property type="entry name" value="NUDIX"/>
    <property type="match status" value="1"/>
</dbReference>
<gene>
    <name evidence="7" type="ORF">A2115_02670</name>
</gene>
<accession>A0A1F7WI20</accession>
<dbReference type="PROSITE" id="PS51462">
    <property type="entry name" value="NUDIX"/>
    <property type="match status" value="1"/>
</dbReference>
<reference evidence="7 8" key="1">
    <citation type="journal article" date="2016" name="Nat. Commun.">
        <title>Thousands of microbial genomes shed light on interconnected biogeochemical processes in an aquifer system.</title>
        <authorList>
            <person name="Anantharaman K."/>
            <person name="Brown C.T."/>
            <person name="Hug L.A."/>
            <person name="Sharon I."/>
            <person name="Castelle C.J."/>
            <person name="Probst A.J."/>
            <person name="Thomas B.C."/>
            <person name="Singh A."/>
            <person name="Wilkins M.J."/>
            <person name="Karaoz U."/>
            <person name="Brodie E.L."/>
            <person name="Williams K.H."/>
            <person name="Hubbard S.S."/>
            <person name="Banfield J.F."/>
        </authorList>
    </citation>
    <scope>NUCLEOTIDE SEQUENCE [LARGE SCALE GENOMIC DNA]</scope>
</reference>
<dbReference type="EMBL" id="MGFJ01000021">
    <property type="protein sequence ID" value="OGM02451.1"/>
    <property type="molecule type" value="Genomic_DNA"/>
</dbReference>
<dbReference type="PANTHER" id="PTHR43758:SF2">
    <property type="entry name" value="OXIDIZED PURINE NUCLEOSIDE TRIPHOSPHATE HYDROLASE"/>
    <property type="match status" value="1"/>
</dbReference>
<keyword evidence="4" id="KW-0378">Hydrolase</keyword>
<evidence type="ECO:0000256" key="1">
    <source>
        <dbReference type="ARBA" id="ARBA00001946"/>
    </source>
</evidence>
<dbReference type="InterPro" id="IPR015797">
    <property type="entry name" value="NUDIX_hydrolase-like_dom_sf"/>
</dbReference>
<dbReference type="PROSITE" id="PS00893">
    <property type="entry name" value="NUDIX_BOX"/>
    <property type="match status" value="1"/>
</dbReference>
<protein>
    <recommendedName>
        <fullName evidence="6">Nudix hydrolase domain-containing protein</fullName>
    </recommendedName>
</protein>
<name>A0A1F7WI20_9BACT</name>
<dbReference type="SUPFAM" id="SSF55811">
    <property type="entry name" value="Nudix"/>
    <property type="match status" value="1"/>
</dbReference>
<keyword evidence="3" id="KW-0479">Metal-binding</keyword>
<comment type="similarity">
    <text evidence="2">Belongs to the Nudix hydrolase family.</text>
</comment>
<evidence type="ECO:0000256" key="3">
    <source>
        <dbReference type="ARBA" id="ARBA00022723"/>
    </source>
</evidence>
<dbReference type="GO" id="GO:0046872">
    <property type="term" value="F:metal ion binding"/>
    <property type="evidence" value="ECO:0007669"/>
    <property type="project" value="UniProtKB-KW"/>
</dbReference>
<dbReference type="GO" id="GO:0016818">
    <property type="term" value="F:hydrolase activity, acting on acid anhydrides, in phosphorus-containing anhydrides"/>
    <property type="evidence" value="ECO:0007669"/>
    <property type="project" value="TreeGrafter"/>
</dbReference>
<organism evidence="7 8">
    <name type="scientific">Candidatus Woesebacteria bacterium GWA1_41_8</name>
    <dbReference type="NCBI Taxonomy" id="1802471"/>
    <lineage>
        <taxon>Bacteria</taxon>
        <taxon>Candidatus Woeseibacteriota</taxon>
    </lineage>
</organism>
<evidence type="ECO:0000256" key="4">
    <source>
        <dbReference type="ARBA" id="ARBA00022801"/>
    </source>
</evidence>
<evidence type="ECO:0000256" key="5">
    <source>
        <dbReference type="ARBA" id="ARBA00022842"/>
    </source>
</evidence>
<evidence type="ECO:0000256" key="2">
    <source>
        <dbReference type="ARBA" id="ARBA00005582"/>
    </source>
</evidence>
<dbReference type="GO" id="GO:0005737">
    <property type="term" value="C:cytoplasm"/>
    <property type="evidence" value="ECO:0007669"/>
    <property type="project" value="TreeGrafter"/>
</dbReference>
<dbReference type="Proteomes" id="UP000176198">
    <property type="component" value="Unassembled WGS sequence"/>
</dbReference>
<proteinExistence type="inferred from homology"/>
<dbReference type="STRING" id="1802471.A2115_02670"/>